<organism evidence="6 7">
    <name type="scientific">Amaricoccus solimangrovi</name>
    <dbReference type="NCBI Taxonomy" id="2589815"/>
    <lineage>
        <taxon>Bacteria</taxon>
        <taxon>Pseudomonadati</taxon>
        <taxon>Pseudomonadota</taxon>
        <taxon>Alphaproteobacteria</taxon>
        <taxon>Rhodobacterales</taxon>
        <taxon>Paracoccaceae</taxon>
        <taxon>Amaricoccus</taxon>
    </lineage>
</organism>
<keyword evidence="3" id="KW-0238">DNA-binding</keyword>
<dbReference type="Gene3D" id="1.10.10.10">
    <property type="entry name" value="Winged helix-like DNA-binding domain superfamily/Winged helix DNA-binding domain"/>
    <property type="match status" value="1"/>
</dbReference>
<dbReference type="SUPFAM" id="SSF53850">
    <property type="entry name" value="Periplasmic binding protein-like II"/>
    <property type="match status" value="1"/>
</dbReference>
<evidence type="ECO:0000256" key="1">
    <source>
        <dbReference type="ARBA" id="ARBA00009437"/>
    </source>
</evidence>
<dbReference type="GO" id="GO:0032993">
    <property type="term" value="C:protein-DNA complex"/>
    <property type="evidence" value="ECO:0007669"/>
    <property type="project" value="TreeGrafter"/>
</dbReference>
<keyword evidence="2" id="KW-0805">Transcription regulation</keyword>
<protein>
    <submittedName>
        <fullName evidence="6">LysR family transcriptional regulator</fullName>
    </submittedName>
</protein>
<evidence type="ECO:0000313" key="6">
    <source>
        <dbReference type="EMBL" id="TPE46886.1"/>
    </source>
</evidence>
<dbReference type="FunFam" id="1.10.10.10:FF:000001">
    <property type="entry name" value="LysR family transcriptional regulator"/>
    <property type="match status" value="1"/>
</dbReference>
<dbReference type="InterPro" id="IPR000847">
    <property type="entry name" value="LysR_HTH_N"/>
</dbReference>
<dbReference type="Pfam" id="PF00126">
    <property type="entry name" value="HTH_1"/>
    <property type="match status" value="1"/>
</dbReference>
<dbReference type="RefSeq" id="WP_140456102.1">
    <property type="nucleotide sequence ID" value="NZ_VFRP01000038.1"/>
</dbReference>
<name>A0A501WMB3_9RHOB</name>
<evidence type="ECO:0000256" key="4">
    <source>
        <dbReference type="ARBA" id="ARBA00023163"/>
    </source>
</evidence>
<dbReference type="PRINTS" id="PR00039">
    <property type="entry name" value="HTHLYSR"/>
</dbReference>
<comment type="caution">
    <text evidence="6">The sequence shown here is derived from an EMBL/GenBank/DDBJ whole genome shotgun (WGS) entry which is preliminary data.</text>
</comment>
<dbReference type="EMBL" id="VFRP01000038">
    <property type="protein sequence ID" value="TPE46886.1"/>
    <property type="molecule type" value="Genomic_DNA"/>
</dbReference>
<dbReference type="AlphaFoldDB" id="A0A501WMB3"/>
<evidence type="ECO:0000259" key="5">
    <source>
        <dbReference type="PROSITE" id="PS50931"/>
    </source>
</evidence>
<keyword evidence="4" id="KW-0804">Transcription</keyword>
<dbReference type="SUPFAM" id="SSF46785">
    <property type="entry name" value="Winged helix' DNA-binding domain"/>
    <property type="match status" value="1"/>
</dbReference>
<feature type="domain" description="HTH lysR-type" evidence="5">
    <location>
        <begin position="5"/>
        <end position="63"/>
    </location>
</feature>
<dbReference type="GO" id="GO:0003677">
    <property type="term" value="F:DNA binding"/>
    <property type="evidence" value="ECO:0007669"/>
    <property type="project" value="UniProtKB-KW"/>
</dbReference>
<reference evidence="6 7" key="1">
    <citation type="submission" date="2019-06" db="EMBL/GenBank/DDBJ databases">
        <title>A novel bacterium of genus Amaricoccus, isolated from marine sediment.</title>
        <authorList>
            <person name="Huang H."/>
            <person name="Mo K."/>
            <person name="Hu Y."/>
        </authorList>
    </citation>
    <scope>NUCLEOTIDE SEQUENCE [LARGE SCALE GENOMIC DNA]</scope>
    <source>
        <strain evidence="6 7">HB172011</strain>
    </source>
</reference>
<dbReference type="OrthoDB" id="8679465at2"/>
<dbReference type="GO" id="GO:0003700">
    <property type="term" value="F:DNA-binding transcription factor activity"/>
    <property type="evidence" value="ECO:0007669"/>
    <property type="project" value="InterPro"/>
</dbReference>
<dbReference type="PANTHER" id="PTHR30346">
    <property type="entry name" value="TRANSCRIPTIONAL DUAL REGULATOR HCAR-RELATED"/>
    <property type="match status" value="1"/>
</dbReference>
<evidence type="ECO:0000256" key="2">
    <source>
        <dbReference type="ARBA" id="ARBA00023015"/>
    </source>
</evidence>
<keyword evidence="7" id="KW-1185">Reference proteome</keyword>
<comment type="similarity">
    <text evidence="1">Belongs to the LysR transcriptional regulatory family.</text>
</comment>
<dbReference type="PROSITE" id="PS50931">
    <property type="entry name" value="HTH_LYSR"/>
    <property type="match status" value="1"/>
</dbReference>
<gene>
    <name evidence="6" type="ORF">FJM51_21075</name>
</gene>
<accession>A0A501WMB3</accession>
<dbReference type="Gene3D" id="3.40.190.10">
    <property type="entry name" value="Periplasmic binding protein-like II"/>
    <property type="match status" value="2"/>
</dbReference>
<proteinExistence type="inferred from homology"/>
<dbReference type="InterPro" id="IPR036388">
    <property type="entry name" value="WH-like_DNA-bd_sf"/>
</dbReference>
<dbReference type="InterPro" id="IPR005119">
    <property type="entry name" value="LysR_subst-bd"/>
</dbReference>
<dbReference type="Proteomes" id="UP000319255">
    <property type="component" value="Unassembled WGS sequence"/>
</dbReference>
<dbReference type="InterPro" id="IPR036390">
    <property type="entry name" value="WH_DNA-bd_sf"/>
</dbReference>
<evidence type="ECO:0000256" key="3">
    <source>
        <dbReference type="ARBA" id="ARBA00023125"/>
    </source>
</evidence>
<sequence>MPLRFTLRQLEYFVAVGECGSIAQAAERLRISSPSISAAIAQLEAEFGLTLFIRRHAHGLALTRGGARFLDRARELLDRAGGLHDLANDITGSVRGPLHIGCLVTFAQIILPRLRRGFVDRYPEVEFRQYECDQAELFDALRAARLDAALTYDLEIPGDLEFLPLMDLPPFALLPEDHPLAGRPSVTPAELADHPMILLDLPMSADYFLSFFRESGIAPRIVERTRDVAVMRSLVANGFGYSLANLRPLTDVAPDGNRLRFSPLVGPARTLRMGLLLAEGARNIRAIRAFVEHARGAIGADRLPNLRVPATGADAPGPG</sequence>
<dbReference type="PANTHER" id="PTHR30346:SF0">
    <property type="entry name" value="HCA OPERON TRANSCRIPTIONAL ACTIVATOR HCAR"/>
    <property type="match status" value="1"/>
</dbReference>
<evidence type="ECO:0000313" key="7">
    <source>
        <dbReference type="Proteomes" id="UP000319255"/>
    </source>
</evidence>
<dbReference type="Pfam" id="PF03466">
    <property type="entry name" value="LysR_substrate"/>
    <property type="match status" value="1"/>
</dbReference>